<accession>A0A161HH90</accession>
<dbReference type="AlphaFoldDB" id="A0A161HH90"/>
<dbReference type="GO" id="GO:0006826">
    <property type="term" value="P:iron ion transport"/>
    <property type="evidence" value="ECO:0007669"/>
    <property type="project" value="TreeGrafter"/>
</dbReference>
<keyword evidence="4" id="KW-0560">Oxidoreductase</keyword>
<comment type="similarity">
    <text evidence="1">Belongs to the ferric reductase (FRE) family.</text>
</comment>
<dbReference type="GeneID" id="30034903"/>
<reference evidence="6 7" key="1">
    <citation type="submission" date="2016-02" db="EMBL/GenBank/DDBJ databases">
        <title>Complete genome sequence and transcriptome regulation of the pentose utilising yeast Sugiyamaella lignohabitans.</title>
        <authorList>
            <person name="Bellasio M."/>
            <person name="Peymann A."/>
            <person name="Valli M."/>
            <person name="Sipitzky M."/>
            <person name="Graf A."/>
            <person name="Sauer M."/>
            <person name="Marx H."/>
            <person name="Mattanovich D."/>
        </authorList>
    </citation>
    <scope>NUCLEOTIDE SEQUENCE [LARGE SCALE GENOMIC DNA]</scope>
    <source>
        <strain evidence="6 7">CBS 10342</strain>
    </source>
</reference>
<dbReference type="Proteomes" id="UP000189580">
    <property type="component" value="Chromosome b"/>
</dbReference>
<protein>
    <submittedName>
        <fullName evidence="6">Fre5p</fullName>
    </submittedName>
</protein>
<dbReference type="Gene3D" id="3.40.50.80">
    <property type="entry name" value="Nucleotide-binding domain of ferredoxin-NADP reductase (FNR) module"/>
    <property type="match status" value="1"/>
</dbReference>
<evidence type="ECO:0000313" key="7">
    <source>
        <dbReference type="Proteomes" id="UP000189580"/>
    </source>
</evidence>
<dbReference type="GO" id="GO:0005886">
    <property type="term" value="C:plasma membrane"/>
    <property type="evidence" value="ECO:0007669"/>
    <property type="project" value="TreeGrafter"/>
</dbReference>
<dbReference type="GO" id="GO:0006879">
    <property type="term" value="P:intracellular iron ion homeostasis"/>
    <property type="evidence" value="ECO:0007669"/>
    <property type="project" value="TreeGrafter"/>
</dbReference>
<dbReference type="InterPro" id="IPR039261">
    <property type="entry name" value="FNR_nucleotide-bd"/>
</dbReference>
<evidence type="ECO:0000256" key="4">
    <source>
        <dbReference type="ARBA" id="ARBA00023002"/>
    </source>
</evidence>
<proteinExistence type="inferred from homology"/>
<dbReference type="OrthoDB" id="167398at2759"/>
<sequence>MAVGWIMGAWYHLKLTELDRNYMYATITVWCFDRLMRIVRIIYSGVKSNADVRFHEGDVVTLKMNYSNRWKHYPGCFVFIYILRPNRFWESHPFTVMVPPKPVESNKLQITFKVKNGLTKHTKDFLFSSCGEELSANIPILIEGPYGRYHNLHLYDSVVLIAGGIGVTSTYSYAYDLIKNCSNEKQRITFIWYMHDRTPLDWFSEELDLLRSDSRVTVRIFVKYKELASASRYVDDSNSGLGEKYFTVVSQEITATSSDKTEVATLVSEAVSRGDPRIAFLSCGPGRMNDDIRFTISKSLSSSKSRVDYFEESFSW</sequence>
<evidence type="ECO:0000256" key="3">
    <source>
        <dbReference type="ARBA" id="ARBA00022982"/>
    </source>
</evidence>
<dbReference type="KEGG" id="slb:AWJ20_2937"/>
<dbReference type="PROSITE" id="PS51384">
    <property type="entry name" value="FAD_FR"/>
    <property type="match status" value="1"/>
</dbReference>
<dbReference type="RefSeq" id="XP_018737787.1">
    <property type="nucleotide sequence ID" value="XM_018879916.1"/>
</dbReference>
<dbReference type="Pfam" id="PF08030">
    <property type="entry name" value="NAD_binding_6"/>
    <property type="match status" value="1"/>
</dbReference>
<keyword evidence="7" id="KW-1185">Reference proteome</keyword>
<evidence type="ECO:0000313" key="6">
    <source>
        <dbReference type="EMBL" id="ANB15310.1"/>
    </source>
</evidence>
<dbReference type="Pfam" id="PF08022">
    <property type="entry name" value="FAD_binding_8"/>
    <property type="match status" value="1"/>
</dbReference>
<gene>
    <name evidence="6" type="primary">FRE5</name>
    <name evidence="6" type="ORF">AWJ20_2937</name>
</gene>
<dbReference type="CDD" id="cd06186">
    <property type="entry name" value="NOX_Duox_like_FAD_NADP"/>
    <property type="match status" value="1"/>
</dbReference>
<dbReference type="PANTHER" id="PTHR32361:SF9">
    <property type="entry name" value="FERRIC REDUCTASE TRANSMEMBRANE COMPONENT 3-RELATED"/>
    <property type="match status" value="1"/>
</dbReference>
<dbReference type="PANTHER" id="PTHR32361">
    <property type="entry name" value="FERRIC/CUPRIC REDUCTASE TRANSMEMBRANE COMPONENT"/>
    <property type="match status" value="1"/>
</dbReference>
<dbReference type="GO" id="GO:0000293">
    <property type="term" value="F:ferric-chelate reductase activity"/>
    <property type="evidence" value="ECO:0007669"/>
    <property type="project" value="TreeGrafter"/>
</dbReference>
<keyword evidence="3" id="KW-0249">Electron transport</keyword>
<dbReference type="EMBL" id="CP014503">
    <property type="protein sequence ID" value="ANB15310.1"/>
    <property type="molecule type" value="Genomic_DNA"/>
</dbReference>
<evidence type="ECO:0000256" key="2">
    <source>
        <dbReference type="ARBA" id="ARBA00022448"/>
    </source>
</evidence>
<keyword evidence="2" id="KW-0813">Transport</keyword>
<dbReference type="InterPro" id="IPR017927">
    <property type="entry name" value="FAD-bd_FR_type"/>
</dbReference>
<name>A0A161HH90_9ASCO</name>
<dbReference type="InterPro" id="IPR013121">
    <property type="entry name" value="Fe_red_NAD-bd_6"/>
</dbReference>
<dbReference type="InterPro" id="IPR051410">
    <property type="entry name" value="Ferric/Cupric_Reductase"/>
</dbReference>
<dbReference type="InterPro" id="IPR013112">
    <property type="entry name" value="FAD-bd_8"/>
</dbReference>
<feature type="domain" description="FAD-binding FR-type" evidence="5">
    <location>
        <begin position="28"/>
        <end position="152"/>
    </location>
</feature>
<organism evidence="6 7">
    <name type="scientific">Sugiyamaella lignohabitans</name>
    <dbReference type="NCBI Taxonomy" id="796027"/>
    <lineage>
        <taxon>Eukaryota</taxon>
        <taxon>Fungi</taxon>
        <taxon>Dikarya</taxon>
        <taxon>Ascomycota</taxon>
        <taxon>Saccharomycotina</taxon>
        <taxon>Dipodascomycetes</taxon>
        <taxon>Dipodascales</taxon>
        <taxon>Trichomonascaceae</taxon>
        <taxon>Sugiyamaella</taxon>
    </lineage>
</organism>
<evidence type="ECO:0000256" key="1">
    <source>
        <dbReference type="ARBA" id="ARBA00006278"/>
    </source>
</evidence>
<dbReference type="GO" id="GO:0015677">
    <property type="term" value="P:copper ion import"/>
    <property type="evidence" value="ECO:0007669"/>
    <property type="project" value="TreeGrafter"/>
</dbReference>
<evidence type="ECO:0000259" key="5">
    <source>
        <dbReference type="PROSITE" id="PS51384"/>
    </source>
</evidence>
<dbReference type="SUPFAM" id="SSF52343">
    <property type="entry name" value="Ferredoxin reductase-like, C-terminal NADP-linked domain"/>
    <property type="match status" value="1"/>
</dbReference>